<organism evidence="1 2">
    <name type="scientific">Extremus antarcticus</name>
    <dbReference type="NCBI Taxonomy" id="702011"/>
    <lineage>
        <taxon>Eukaryota</taxon>
        <taxon>Fungi</taxon>
        <taxon>Dikarya</taxon>
        <taxon>Ascomycota</taxon>
        <taxon>Pezizomycotina</taxon>
        <taxon>Dothideomycetes</taxon>
        <taxon>Dothideomycetidae</taxon>
        <taxon>Mycosphaerellales</taxon>
        <taxon>Extremaceae</taxon>
        <taxon>Extremus</taxon>
    </lineage>
</organism>
<dbReference type="Proteomes" id="UP001271007">
    <property type="component" value="Unassembled WGS sequence"/>
</dbReference>
<dbReference type="AlphaFoldDB" id="A0AAJ0DAK5"/>
<name>A0AAJ0DAK5_9PEZI</name>
<dbReference type="EMBL" id="JAWDJX010000033">
    <property type="protein sequence ID" value="KAK3050328.1"/>
    <property type="molecule type" value="Genomic_DNA"/>
</dbReference>
<evidence type="ECO:0000313" key="2">
    <source>
        <dbReference type="Proteomes" id="UP001271007"/>
    </source>
</evidence>
<reference evidence="1" key="1">
    <citation type="submission" date="2023-04" db="EMBL/GenBank/DDBJ databases">
        <title>Black Yeasts Isolated from many extreme environments.</title>
        <authorList>
            <person name="Coleine C."/>
            <person name="Stajich J.E."/>
            <person name="Selbmann L."/>
        </authorList>
    </citation>
    <scope>NUCLEOTIDE SEQUENCE</scope>
    <source>
        <strain evidence="1">CCFEE 5312</strain>
    </source>
</reference>
<accession>A0AAJ0DAK5</accession>
<evidence type="ECO:0000313" key="1">
    <source>
        <dbReference type="EMBL" id="KAK3050328.1"/>
    </source>
</evidence>
<comment type="caution">
    <text evidence="1">The sequence shown here is derived from an EMBL/GenBank/DDBJ whole genome shotgun (WGS) entry which is preliminary data.</text>
</comment>
<sequence>MATDTSTMATPSPHSTLERFAREIRNQIYEYCMDNDEIVVRHSPVISNIFCVTTEATAARPTPLACTSKALRVEVQEAANKKILDTITRHEITSVYRLGGADVAPPDMADWPAATTVVINIKF</sequence>
<protein>
    <submittedName>
        <fullName evidence="1">Uncharacterized protein</fullName>
    </submittedName>
</protein>
<gene>
    <name evidence="1" type="ORF">LTR09_008477</name>
</gene>
<proteinExistence type="predicted"/>
<keyword evidence="2" id="KW-1185">Reference proteome</keyword>